<protein>
    <submittedName>
        <fullName evidence="2">Uncharacterized protein</fullName>
    </submittedName>
</protein>
<dbReference type="AlphaFoldDB" id="G9ZMZ2"/>
<evidence type="ECO:0000313" key="2">
    <source>
        <dbReference type="EMBL" id="EHL99264.1"/>
    </source>
</evidence>
<name>G9ZMZ2_9LACO</name>
<organism evidence="2 3">
    <name type="scientific">Lentilactobacillus parafarraginis F0439</name>
    <dbReference type="NCBI Taxonomy" id="797515"/>
    <lineage>
        <taxon>Bacteria</taxon>
        <taxon>Bacillati</taxon>
        <taxon>Bacillota</taxon>
        <taxon>Bacilli</taxon>
        <taxon>Lactobacillales</taxon>
        <taxon>Lactobacillaceae</taxon>
        <taxon>Lentilactobacillus</taxon>
    </lineage>
</organism>
<keyword evidence="3" id="KW-1185">Reference proteome</keyword>
<dbReference type="STRING" id="797515.HMPREF9103_01093"/>
<feature type="transmembrane region" description="Helical" evidence="1">
    <location>
        <begin position="21"/>
        <end position="45"/>
    </location>
</feature>
<dbReference type="PATRIC" id="fig|797515.3.peg.1013"/>
<evidence type="ECO:0000256" key="1">
    <source>
        <dbReference type="SAM" id="Phobius"/>
    </source>
</evidence>
<sequence>MPRHINRQTLRKRREEFPEGFYTTADGFKLLGMAAIIIAILVFAAKALM</sequence>
<dbReference type="Proteomes" id="UP000004625">
    <property type="component" value="Unassembled WGS sequence"/>
</dbReference>
<gene>
    <name evidence="2" type="ORF">HMPREF9103_01093</name>
</gene>
<proteinExistence type="predicted"/>
<keyword evidence="1" id="KW-0472">Membrane</keyword>
<dbReference type="RefSeq" id="WP_008211941.1">
    <property type="nucleotide sequence ID" value="NZ_JH414944.1"/>
</dbReference>
<comment type="caution">
    <text evidence="2">The sequence shown here is derived from an EMBL/GenBank/DDBJ whole genome shotgun (WGS) entry which is preliminary data.</text>
</comment>
<reference evidence="2 3" key="1">
    <citation type="submission" date="2011-09" db="EMBL/GenBank/DDBJ databases">
        <authorList>
            <person name="Weinstock G."/>
            <person name="Sodergren E."/>
            <person name="Clifton S."/>
            <person name="Fulton L."/>
            <person name="Fulton B."/>
            <person name="Courtney L."/>
            <person name="Fronick C."/>
            <person name="Harrison M."/>
            <person name="Strong C."/>
            <person name="Farmer C."/>
            <person name="Delahaunty K."/>
            <person name="Markovic C."/>
            <person name="Hall O."/>
            <person name="Minx P."/>
            <person name="Tomlinson C."/>
            <person name="Mitreva M."/>
            <person name="Hou S."/>
            <person name="Chen J."/>
            <person name="Wollam A."/>
            <person name="Pepin K.H."/>
            <person name="Johnson M."/>
            <person name="Bhonagiri V."/>
            <person name="Zhang X."/>
            <person name="Suruliraj S."/>
            <person name="Warren W."/>
            <person name="Chinwalla A."/>
            <person name="Mardis E.R."/>
            <person name="Wilson R.K."/>
        </authorList>
    </citation>
    <scope>NUCLEOTIDE SEQUENCE [LARGE SCALE GENOMIC DNA]</scope>
    <source>
        <strain evidence="2 3">F0439</strain>
    </source>
</reference>
<dbReference type="HOGENOM" id="CLU_205878_0_0_9"/>
<accession>G9ZMZ2</accession>
<dbReference type="eggNOG" id="ENOG50316A8">
    <property type="taxonomic scope" value="Bacteria"/>
</dbReference>
<evidence type="ECO:0000313" key="3">
    <source>
        <dbReference type="Proteomes" id="UP000004625"/>
    </source>
</evidence>
<keyword evidence="1" id="KW-0812">Transmembrane</keyword>
<keyword evidence="1" id="KW-1133">Transmembrane helix</keyword>
<dbReference type="EMBL" id="AGEY01000047">
    <property type="protein sequence ID" value="EHL99264.1"/>
    <property type="molecule type" value="Genomic_DNA"/>
</dbReference>